<evidence type="ECO:0000313" key="3">
    <source>
        <dbReference type="Proteomes" id="UP000035682"/>
    </source>
</evidence>
<reference evidence="2 3" key="1">
    <citation type="submission" date="2014-09" db="EMBL/GenBank/DDBJ databases">
        <authorList>
            <person name="Martin A.A."/>
        </authorList>
    </citation>
    <scope>NUCLEOTIDE SEQUENCE</scope>
    <source>
        <strain evidence="3">ED321</strain>
        <strain evidence="2">ED321 Heterogonic</strain>
    </source>
</reference>
<dbReference type="WormBase" id="SRAE_2000403500">
    <property type="protein sequence ID" value="SRP10454"/>
    <property type="gene ID" value="WBGene00264263"/>
</dbReference>
<dbReference type="WBParaSite" id="SRAE_2000403500.1">
    <property type="protein sequence ID" value="SRAE_2000403500.1"/>
    <property type="gene ID" value="WBGene00264263"/>
</dbReference>
<feature type="region of interest" description="Disordered" evidence="1">
    <location>
        <begin position="145"/>
        <end position="168"/>
    </location>
</feature>
<gene>
    <name evidence="2 4 5" type="ORF">SRAE_2000403500</name>
</gene>
<accession>A0A090LHU2</accession>
<dbReference type="Proteomes" id="UP000035682">
    <property type="component" value="Unplaced"/>
</dbReference>
<organism evidence="2">
    <name type="scientific">Strongyloides ratti</name>
    <name type="common">Parasitic roundworm</name>
    <dbReference type="NCBI Taxonomy" id="34506"/>
    <lineage>
        <taxon>Eukaryota</taxon>
        <taxon>Metazoa</taxon>
        <taxon>Ecdysozoa</taxon>
        <taxon>Nematoda</taxon>
        <taxon>Chromadorea</taxon>
        <taxon>Rhabditida</taxon>
        <taxon>Tylenchina</taxon>
        <taxon>Panagrolaimomorpha</taxon>
        <taxon>Strongyloidoidea</taxon>
        <taxon>Strongyloididae</taxon>
        <taxon>Strongyloides</taxon>
    </lineage>
</organism>
<dbReference type="CTD" id="36381756"/>
<dbReference type="GeneID" id="36381756"/>
<dbReference type="AlphaFoldDB" id="A0A090LHU2"/>
<proteinExistence type="predicted"/>
<evidence type="ECO:0000313" key="5">
    <source>
        <dbReference type="WormBase" id="SRAE_2000403500"/>
    </source>
</evidence>
<evidence type="ECO:0000256" key="1">
    <source>
        <dbReference type="SAM" id="MobiDB-lite"/>
    </source>
</evidence>
<reference evidence="4" key="2">
    <citation type="submission" date="2020-12" db="UniProtKB">
        <authorList>
            <consortium name="WormBaseParasite"/>
        </authorList>
    </citation>
    <scope>IDENTIFICATION</scope>
</reference>
<evidence type="ECO:0000313" key="2">
    <source>
        <dbReference type="EMBL" id="CEF69386.1"/>
    </source>
</evidence>
<dbReference type="RefSeq" id="XP_024508586.1">
    <property type="nucleotide sequence ID" value="XM_024642857.1"/>
</dbReference>
<evidence type="ECO:0000313" key="4">
    <source>
        <dbReference type="WBParaSite" id="SRAE_2000403500.1"/>
    </source>
</evidence>
<keyword evidence="3" id="KW-1185">Reference proteome</keyword>
<sequence>MENSKTPEMKYFKYSSIEDVHLTTPKSAHRALDGKVAKSNTRSRLRKNLITPRKLFDDMVVNQVLDHCNVIADNRNKTTSCSKKEDNDFIDLRCLETFLDEPTYGKFPERENIDQLNNLLNYMEDLTTKDVNEGCISFRKNCTPPSRAGERRNGGTDYSIDSNAIKRN</sequence>
<name>A0A090LHU2_STRRB</name>
<protein>
    <submittedName>
        <fullName evidence="2 4">Uncharacterized protein</fullName>
    </submittedName>
</protein>
<dbReference type="EMBL" id="LN609529">
    <property type="protein sequence ID" value="CEF69386.1"/>
    <property type="molecule type" value="Genomic_DNA"/>
</dbReference>